<dbReference type="InterPro" id="IPR045851">
    <property type="entry name" value="AMP-bd_C_sf"/>
</dbReference>
<evidence type="ECO:0000256" key="4">
    <source>
        <dbReference type="ARBA" id="ARBA00022840"/>
    </source>
</evidence>
<dbReference type="PANTHER" id="PTHR43605:SF10">
    <property type="entry name" value="ACYL-COA SYNTHETASE MEDIUM CHAIN FAMILY MEMBER 3"/>
    <property type="match status" value="1"/>
</dbReference>
<protein>
    <submittedName>
        <fullName evidence="7">AMP-binding protein</fullName>
    </submittedName>
</protein>
<feature type="domain" description="AMP-dependent synthetase/ligase" evidence="5">
    <location>
        <begin position="41"/>
        <end position="362"/>
    </location>
</feature>
<dbReference type="PANTHER" id="PTHR43605">
    <property type="entry name" value="ACYL-COENZYME A SYNTHETASE"/>
    <property type="match status" value="1"/>
</dbReference>
<dbReference type="InterPro" id="IPR000873">
    <property type="entry name" value="AMP-dep_synth/lig_dom"/>
</dbReference>
<proteinExistence type="inferred from homology"/>
<dbReference type="InterPro" id="IPR025110">
    <property type="entry name" value="AMP-bd_C"/>
</dbReference>
<accession>A0ABS9IPV5</accession>
<keyword evidence="4" id="KW-0067">ATP-binding</keyword>
<feature type="domain" description="AMP-binding enzyme C-terminal" evidence="6">
    <location>
        <begin position="433"/>
        <end position="512"/>
    </location>
</feature>
<keyword evidence="8" id="KW-1185">Reference proteome</keyword>
<dbReference type="Pfam" id="PF00501">
    <property type="entry name" value="AMP-binding"/>
    <property type="match status" value="1"/>
</dbReference>
<dbReference type="Gene3D" id="3.30.300.30">
    <property type="match status" value="1"/>
</dbReference>
<keyword evidence="2" id="KW-0436">Ligase</keyword>
<evidence type="ECO:0000256" key="3">
    <source>
        <dbReference type="ARBA" id="ARBA00022741"/>
    </source>
</evidence>
<comment type="similarity">
    <text evidence="1">Belongs to the ATP-dependent AMP-binding enzyme family.</text>
</comment>
<evidence type="ECO:0000256" key="2">
    <source>
        <dbReference type="ARBA" id="ARBA00022598"/>
    </source>
</evidence>
<name>A0ABS9IPV5_9ACTN</name>
<dbReference type="InterPro" id="IPR042099">
    <property type="entry name" value="ANL_N_sf"/>
</dbReference>
<dbReference type="Proteomes" id="UP001200110">
    <property type="component" value="Unassembled WGS sequence"/>
</dbReference>
<dbReference type="EMBL" id="JAKKOR010000002">
    <property type="protein sequence ID" value="MCF8587591.1"/>
    <property type="molecule type" value="Genomic_DNA"/>
</dbReference>
<dbReference type="SUPFAM" id="SSF56801">
    <property type="entry name" value="Acetyl-CoA synthetase-like"/>
    <property type="match status" value="1"/>
</dbReference>
<evidence type="ECO:0000259" key="5">
    <source>
        <dbReference type="Pfam" id="PF00501"/>
    </source>
</evidence>
<dbReference type="InterPro" id="IPR051087">
    <property type="entry name" value="Mitochondrial_ACSM"/>
</dbReference>
<keyword evidence="3" id="KW-0547">Nucleotide-binding</keyword>
<evidence type="ECO:0000313" key="8">
    <source>
        <dbReference type="Proteomes" id="UP001200110"/>
    </source>
</evidence>
<dbReference type="RefSeq" id="WP_236996820.1">
    <property type="nucleotide sequence ID" value="NZ_JAKKOR010000002.1"/>
</dbReference>
<evidence type="ECO:0000259" key="6">
    <source>
        <dbReference type="Pfam" id="PF13193"/>
    </source>
</evidence>
<sequence length="521" mass="55430">MNDPAHGDPAREDPARQVADWLEVYGASDASAANLLCDRHDPDSVAFTLVEPDLTSAAFTYGDLADESRRMATVLAASGVAAGDRVPVLLGKRRALIVALVALWRIGAVHVPLFTAFATGAIALRVEGSGARVVVTDASQREKVDPIDAVTVLDVDDLVAESQTAEPSTDDAVVGGDGVFVQLYTSGTTGKPKGVPVPLRALASFQAYQHFSLDVAADDVFWNAADPGWAYGLYYALITPLATGRTSLLLNAGFTPQSTVSVLNEFGVTNFAGAPTIYRSLRAHADMTGVRLRRASSAGEPLTPDIVDFGRAHLGCEVRDHYGQTEIGMVIGNHWNADVAMPLKPGSMGQAMPGYTAGIVDGQIALDVKASPALWFTGYDAAPEKTAERFTGDGAWYLTADTGKSDDEGYFSFTARDDDVILAAGYRIGPFDVESVLVTHASVAEVAVVGRPDPEGIRGEVVEAFVVLNTGFVGDDALASELQALVRDEYSKHAYPRTVHFMDALPKTPSGKVQRFVLRRQ</sequence>
<evidence type="ECO:0000313" key="7">
    <source>
        <dbReference type="EMBL" id="MCF8587591.1"/>
    </source>
</evidence>
<organism evidence="7 8">
    <name type="scientific">Gordonia liuliyuniae</name>
    <dbReference type="NCBI Taxonomy" id="2911517"/>
    <lineage>
        <taxon>Bacteria</taxon>
        <taxon>Bacillati</taxon>
        <taxon>Actinomycetota</taxon>
        <taxon>Actinomycetes</taxon>
        <taxon>Mycobacteriales</taxon>
        <taxon>Gordoniaceae</taxon>
        <taxon>Gordonia</taxon>
    </lineage>
</organism>
<gene>
    <name evidence="7" type="ORF">L5G33_03805</name>
</gene>
<comment type="caution">
    <text evidence="7">The sequence shown here is derived from an EMBL/GenBank/DDBJ whole genome shotgun (WGS) entry which is preliminary data.</text>
</comment>
<dbReference type="Pfam" id="PF13193">
    <property type="entry name" value="AMP-binding_C"/>
    <property type="match status" value="1"/>
</dbReference>
<evidence type="ECO:0000256" key="1">
    <source>
        <dbReference type="ARBA" id="ARBA00006432"/>
    </source>
</evidence>
<reference evidence="7 8" key="1">
    <citation type="submission" date="2022-01" db="EMBL/GenBank/DDBJ databases">
        <authorList>
            <person name="Huang Y."/>
        </authorList>
    </citation>
    <scope>NUCLEOTIDE SEQUENCE [LARGE SCALE GENOMIC DNA]</scope>
    <source>
        <strain evidence="7 8">HY366</strain>
    </source>
</reference>
<dbReference type="Gene3D" id="3.40.50.12780">
    <property type="entry name" value="N-terminal domain of ligase-like"/>
    <property type="match status" value="1"/>
</dbReference>